<dbReference type="Gene3D" id="1.20.140.10">
    <property type="entry name" value="Butyryl-CoA Dehydrogenase, subunit A, domain 3"/>
    <property type="match status" value="1"/>
</dbReference>
<evidence type="ECO:0000256" key="5">
    <source>
        <dbReference type="ARBA" id="ARBA00022723"/>
    </source>
</evidence>
<name>A0ABS7WQ87_9BACT</name>
<dbReference type="PIRSF" id="PIRSF000243">
    <property type="entry name" value="Cyt_c552"/>
    <property type="match status" value="1"/>
</dbReference>
<evidence type="ECO:0000256" key="1">
    <source>
        <dbReference type="ARBA" id="ARBA00004196"/>
    </source>
</evidence>
<comment type="subcellular location">
    <subcellularLocation>
        <location evidence="1">Cell envelope</location>
    </subcellularLocation>
</comment>
<dbReference type="EMBL" id="JACGBB010000003">
    <property type="protein sequence ID" value="MBZ7986941.1"/>
    <property type="molecule type" value="Genomic_DNA"/>
</dbReference>
<evidence type="ECO:0000256" key="6">
    <source>
        <dbReference type="ARBA" id="ARBA00022729"/>
    </source>
</evidence>
<gene>
    <name evidence="11" type="ORF">AVCANL283_02255</name>
</gene>
<evidence type="ECO:0000256" key="8">
    <source>
        <dbReference type="ARBA" id="ARBA00023002"/>
    </source>
</evidence>
<dbReference type="Gene3D" id="1.10.1130.10">
    <property type="entry name" value="Flavocytochrome C3, Chain A"/>
    <property type="match status" value="1"/>
</dbReference>
<keyword evidence="5" id="KW-0479">Metal-binding</keyword>
<comment type="caution">
    <text evidence="11">The sequence shown here is derived from an EMBL/GenBank/DDBJ whole genome shotgun (WGS) entry which is preliminary data.</text>
</comment>
<evidence type="ECO:0000256" key="4">
    <source>
        <dbReference type="ARBA" id="ARBA00022617"/>
    </source>
</evidence>
<evidence type="ECO:0000256" key="2">
    <source>
        <dbReference type="ARBA" id="ARBA00009288"/>
    </source>
</evidence>
<dbReference type="PANTHER" id="PTHR30633">
    <property type="entry name" value="CYTOCHROME C-552 RESPIRATORY NITRITE REDUCTASE"/>
    <property type="match status" value="1"/>
</dbReference>
<dbReference type="Pfam" id="PF02335">
    <property type="entry name" value="Cytochrom_C552"/>
    <property type="match status" value="1"/>
</dbReference>
<keyword evidence="9" id="KW-0408">Iron</keyword>
<comment type="catalytic activity">
    <reaction evidence="10">
        <text>6 Fe(III)-[cytochrome c] + NH4(+) + 2 H2O = 6 Fe(II)-[cytochrome c] + nitrite + 8 H(+)</text>
        <dbReference type="Rhea" id="RHEA:13089"/>
        <dbReference type="Rhea" id="RHEA-COMP:10350"/>
        <dbReference type="Rhea" id="RHEA-COMP:14399"/>
        <dbReference type="ChEBI" id="CHEBI:15377"/>
        <dbReference type="ChEBI" id="CHEBI:15378"/>
        <dbReference type="ChEBI" id="CHEBI:16301"/>
        <dbReference type="ChEBI" id="CHEBI:28938"/>
        <dbReference type="ChEBI" id="CHEBI:29033"/>
        <dbReference type="ChEBI" id="CHEBI:29034"/>
        <dbReference type="EC" id="1.7.2.2"/>
    </reaction>
</comment>
<evidence type="ECO:0000256" key="10">
    <source>
        <dbReference type="ARBA" id="ARBA00049131"/>
    </source>
</evidence>
<keyword evidence="6" id="KW-0732">Signal</keyword>
<dbReference type="SUPFAM" id="SSF48695">
    <property type="entry name" value="Multiheme cytochromes"/>
    <property type="match status" value="1"/>
</dbReference>
<proteinExistence type="inferred from homology"/>
<dbReference type="InterPro" id="IPR036280">
    <property type="entry name" value="Multihaem_cyt_sf"/>
</dbReference>
<evidence type="ECO:0000313" key="11">
    <source>
        <dbReference type="EMBL" id="MBZ7986941.1"/>
    </source>
</evidence>
<dbReference type="PANTHER" id="PTHR30633:SF0">
    <property type="entry name" value="CYTOCHROME C-552"/>
    <property type="match status" value="1"/>
</dbReference>
<dbReference type="InterPro" id="IPR003321">
    <property type="entry name" value="Cyt_c552"/>
</dbReference>
<dbReference type="RefSeq" id="WP_224325182.1">
    <property type="nucleotide sequence ID" value="NZ_JACGBB010000003.1"/>
</dbReference>
<evidence type="ECO:0000256" key="9">
    <source>
        <dbReference type="ARBA" id="ARBA00023004"/>
    </source>
</evidence>
<keyword evidence="4" id="KW-0349">Heme</keyword>
<evidence type="ECO:0000313" key="12">
    <source>
        <dbReference type="Proteomes" id="UP000786183"/>
    </source>
</evidence>
<keyword evidence="12" id="KW-1185">Reference proteome</keyword>
<dbReference type="Proteomes" id="UP000786183">
    <property type="component" value="Unassembled WGS sequence"/>
</dbReference>
<accession>A0ABS7WQ87</accession>
<dbReference type="CDD" id="cd00548">
    <property type="entry name" value="NrfA-like"/>
    <property type="match status" value="1"/>
</dbReference>
<dbReference type="EC" id="1.7.2.2" evidence="3"/>
<evidence type="ECO:0000256" key="3">
    <source>
        <dbReference type="ARBA" id="ARBA00011887"/>
    </source>
</evidence>
<comment type="similarity">
    <text evidence="2">Belongs to the cytochrome c-552 family.</text>
</comment>
<organism evidence="11 12">
    <name type="scientific">Campylobacter canadensis</name>
    <dbReference type="NCBI Taxonomy" id="449520"/>
    <lineage>
        <taxon>Bacteria</taxon>
        <taxon>Pseudomonadati</taxon>
        <taxon>Campylobacterota</taxon>
        <taxon>Epsilonproteobacteria</taxon>
        <taxon>Campylobacterales</taxon>
        <taxon>Campylobacteraceae</taxon>
        <taxon>Campylobacter</taxon>
    </lineage>
</organism>
<reference evidence="11 12" key="1">
    <citation type="submission" date="2020-07" db="EMBL/GenBank/DDBJ databases">
        <title>Transfer of Campylobacter canadensis to the novel genus Avispirillum gen. nov., that also includes two novel species recovered from migratory waterfowl: Avispirillum anseris sp. nov. and Avispirillum brantae sp. nov.</title>
        <authorList>
            <person name="Miller W.G."/>
            <person name="Chapman M.H."/>
            <person name="Yee E."/>
            <person name="Inglis G.D."/>
        </authorList>
    </citation>
    <scope>NUCLEOTIDE SEQUENCE [LARGE SCALE GENOMIC DNA]</scope>
    <source>
        <strain evidence="11 12">L283</strain>
    </source>
</reference>
<sequence>MSKSIYVAACVIAALGGVGLFALNTNIAEHKGESKTQPLKTFAQSDDEPDFALWGRNFPAQLDGYLQMKDEYIQTPFGGSLPYSKIIRWPAATTFWNGYAFAVDYSKPRTHYYSQIDQLETKRNNKEFLNSHGLPAFKGQPGACVNCHTGYLKAIYSSSKLQGLFLDNPVESSKKAMGFFDVQENGQMMKEAWTKMNSIPYFDVMDKVKSVYGEGIHSSHMGSTCADCHNPDDMSLRVTRPAFVNAMVLRGYEADAKHGIKGSRKEMRNYVCMQCHVEYYFEGKDSVLTFPWTKWKKDEAFKIENFDEYYDEKFANGEFPYDFINKDTKAKIIKMQHPEAEMYSSSLHYRSGVTCVDCHMPYKRDGANKVTNHNILTPYADINASCKTCHPQSEQVLKDRIAFIQNRHAYELRKCENNLLALIADIKTARAELAKLPQFANLDEKAREEAISKALDKSLYAHRKAQIRWDVAFSENSYGFHSPQEFMRIISQCKEIAREGQSTLANELAPFNVKITFTKEAKIPNAPAKLDHHYPTASLPTDEMKKVDENIKNLNFK</sequence>
<keyword evidence="7" id="KW-0106">Calcium</keyword>
<protein>
    <recommendedName>
        <fullName evidence="3">nitrite reductase (cytochrome; ammonia-forming)</fullName>
        <ecNumber evidence="3">1.7.2.2</ecNumber>
    </recommendedName>
</protein>
<evidence type="ECO:0000256" key="7">
    <source>
        <dbReference type="ARBA" id="ARBA00022837"/>
    </source>
</evidence>
<keyword evidence="8" id="KW-0560">Oxidoreductase</keyword>